<dbReference type="InterPro" id="IPR036390">
    <property type="entry name" value="WH_DNA-bd_sf"/>
</dbReference>
<keyword evidence="3" id="KW-0804">Transcription</keyword>
<dbReference type="PANTHER" id="PTHR35790:SF4">
    <property type="entry name" value="HTH-TYPE TRANSCRIPTIONAL REGULATOR PCHR"/>
    <property type="match status" value="1"/>
</dbReference>
<accession>A0ABT9Z2I0</accession>
<dbReference type="InterPro" id="IPR036388">
    <property type="entry name" value="WH-like_DNA-bd_sf"/>
</dbReference>
<evidence type="ECO:0000256" key="2">
    <source>
        <dbReference type="ARBA" id="ARBA00023125"/>
    </source>
</evidence>
<keyword evidence="6" id="KW-1185">Reference proteome</keyword>
<organism evidence="5 6">
    <name type="scientific">Metabacillus niabensis</name>
    <dbReference type="NCBI Taxonomy" id="324854"/>
    <lineage>
        <taxon>Bacteria</taxon>
        <taxon>Bacillati</taxon>
        <taxon>Bacillota</taxon>
        <taxon>Bacilli</taxon>
        <taxon>Bacillales</taxon>
        <taxon>Bacillaceae</taxon>
        <taxon>Metabacillus</taxon>
    </lineage>
</organism>
<evidence type="ECO:0000256" key="3">
    <source>
        <dbReference type="ARBA" id="ARBA00023163"/>
    </source>
</evidence>
<feature type="domain" description="HTH marR-type" evidence="4">
    <location>
        <begin position="10"/>
        <end position="156"/>
    </location>
</feature>
<keyword evidence="1" id="KW-0805">Transcription regulation</keyword>
<dbReference type="SMART" id="SM00347">
    <property type="entry name" value="HTH_MARR"/>
    <property type="match status" value="1"/>
</dbReference>
<protein>
    <submittedName>
        <fullName evidence="5">DNA-binding MarR family transcriptional regulator</fullName>
    </submittedName>
</protein>
<reference evidence="5 6" key="1">
    <citation type="submission" date="2023-07" db="EMBL/GenBank/DDBJ databases">
        <title>Genomic Encyclopedia of Type Strains, Phase IV (KMG-IV): sequencing the most valuable type-strain genomes for metagenomic binning, comparative biology and taxonomic classification.</title>
        <authorList>
            <person name="Goeker M."/>
        </authorList>
    </citation>
    <scope>NUCLEOTIDE SEQUENCE [LARGE SCALE GENOMIC DNA]</scope>
    <source>
        <strain evidence="5 6">DSM 17723</strain>
    </source>
</reference>
<evidence type="ECO:0000259" key="4">
    <source>
        <dbReference type="PROSITE" id="PS50995"/>
    </source>
</evidence>
<dbReference type="InterPro" id="IPR052067">
    <property type="entry name" value="Metal_resp_HTH_trans_reg"/>
</dbReference>
<dbReference type="Pfam" id="PF01047">
    <property type="entry name" value="MarR"/>
    <property type="match status" value="1"/>
</dbReference>
<comment type="caution">
    <text evidence="5">The sequence shown here is derived from an EMBL/GenBank/DDBJ whole genome shotgun (WGS) entry which is preliminary data.</text>
</comment>
<dbReference type="InterPro" id="IPR000835">
    <property type="entry name" value="HTH_MarR-typ"/>
</dbReference>
<proteinExistence type="predicted"/>
<dbReference type="Proteomes" id="UP001232245">
    <property type="component" value="Unassembled WGS sequence"/>
</dbReference>
<dbReference type="RefSeq" id="WP_095300186.1">
    <property type="nucleotide sequence ID" value="NZ_JAUSTZ010000004.1"/>
</dbReference>
<keyword evidence="2 5" id="KW-0238">DNA-binding</keyword>
<sequence>MPQLTKQMIYESYLQLIHLNEQKADSVSQTFLHYLDEQERNQLELLPSNMSSLHVIECIGHNEPINNIGIASKMNLSKANITKITRKLTKDELINRFQLADNKKEIYFKLTAKGKRVFALHEKIHNKKKEQFYDLIGTFSNDKQIIILEFLEKMIHQLIKE</sequence>
<gene>
    <name evidence="5" type="ORF">J2S02_002560</name>
</gene>
<dbReference type="EMBL" id="JAUSTZ010000004">
    <property type="protein sequence ID" value="MDQ0226215.1"/>
    <property type="molecule type" value="Genomic_DNA"/>
</dbReference>
<dbReference type="PANTHER" id="PTHR35790">
    <property type="entry name" value="HTH-TYPE TRANSCRIPTIONAL REGULATOR PCHR"/>
    <property type="match status" value="1"/>
</dbReference>
<evidence type="ECO:0000256" key="1">
    <source>
        <dbReference type="ARBA" id="ARBA00023015"/>
    </source>
</evidence>
<evidence type="ECO:0000313" key="6">
    <source>
        <dbReference type="Proteomes" id="UP001232245"/>
    </source>
</evidence>
<name>A0ABT9Z2I0_9BACI</name>
<dbReference type="Gene3D" id="1.10.10.10">
    <property type="entry name" value="Winged helix-like DNA-binding domain superfamily/Winged helix DNA-binding domain"/>
    <property type="match status" value="1"/>
</dbReference>
<dbReference type="GO" id="GO:0003677">
    <property type="term" value="F:DNA binding"/>
    <property type="evidence" value="ECO:0007669"/>
    <property type="project" value="UniProtKB-KW"/>
</dbReference>
<evidence type="ECO:0000313" key="5">
    <source>
        <dbReference type="EMBL" id="MDQ0226215.1"/>
    </source>
</evidence>
<dbReference type="PROSITE" id="PS50995">
    <property type="entry name" value="HTH_MARR_2"/>
    <property type="match status" value="1"/>
</dbReference>
<dbReference type="SUPFAM" id="SSF46785">
    <property type="entry name" value="Winged helix' DNA-binding domain"/>
    <property type="match status" value="1"/>
</dbReference>